<dbReference type="OrthoDB" id="2524788at2759"/>
<proteinExistence type="predicted"/>
<dbReference type="EMBL" id="KN839870">
    <property type="protein sequence ID" value="KIJ60610.1"/>
    <property type="molecule type" value="Genomic_DNA"/>
</dbReference>
<sequence length="170" mass="18083">MASDIAAQGQLAAHDADVEFLVRRSMNKGYELFSLLTPPAYIAFILARKGRSHLTVSRFLRATWVGAGCVAGAAFEYVRSANSSEATVRSRRISSTYDTASLRADDHSMIGSLLFAVFTPALLWKRANAVDLVLGGAGLGSCLGLLTHFGRALTGDPAPKVEVPEIPVSS</sequence>
<keyword evidence="2" id="KW-1185">Reference proteome</keyword>
<dbReference type="HOGENOM" id="CLU_128912_0_0_1"/>
<reference evidence="1 2" key="1">
    <citation type="submission" date="2014-04" db="EMBL/GenBank/DDBJ databases">
        <title>Evolutionary Origins and Diversification of the Mycorrhizal Mutualists.</title>
        <authorList>
            <consortium name="DOE Joint Genome Institute"/>
            <consortium name="Mycorrhizal Genomics Consortium"/>
            <person name="Kohler A."/>
            <person name="Kuo A."/>
            <person name="Nagy L.G."/>
            <person name="Floudas D."/>
            <person name="Copeland A."/>
            <person name="Barry K.W."/>
            <person name="Cichocki N."/>
            <person name="Veneault-Fourrey C."/>
            <person name="LaButti K."/>
            <person name="Lindquist E.A."/>
            <person name="Lipzen A."/>
            <person name="Lundell T."/>
            <person name="Morin E."/>
            <person name="Murat C."/>
            <person name="Riley R."/>
            <person name="Ohm R."/>
            <person name="Sun H."/>
            <person name="Tunlid A."/>
            <person name="Henrissat B."/>
            <person name="Grigoriev I.V."/>
            <person name="Hibbett D.S."/>
            <person name="Martin F."/>
        </authorList>
    </citation>
    <scope>NUCLEOTIDE SEQUENCE [LARGE SCALE GENOMIC DNA]</scope>
    <source>
        <strain evidence="1 2">MD-312</strain>
    </source>
</reference>
<dbReference type="Proteomes" id="UP000053820">
    <property type="component" value="Unassembled WGS sequence"/>
</dbReference>
<accession>A0A0C9VS07</accession>
<name>A0A0C9VS07_9AGAM</name>
<evidence type="ECO:0000313" key="1">
    <source>
        <dbReference type="EMBL" id="KIJ60610.1"/>
    </source>
</evidence>
<dbReference type="AlphaFoldDB" id="A0A0C9VS07"/>
<gene>
    <name evidence="1" type="ORF">HYDPIDRAFT_98292</name>
</gene>
<protein>
    <submittedName>
        <fullName evidence="1">Uncharacterized protein</fullName>
    </submittedName>
</protein>
<organism evidence="1 2">
    <name type="scientific">Hydnomerulius pinastri MD-312</name>
    <dbReference type="NCBI Taxonomy" id="994086"/>
    <lineage>
        <taxon>Eukaryota</taxon>
        <taxon>Fungi</taxon>
        <taxon>Dikarya</taxon>
        <taxon>Basidiomycota</taxon>
        <taxon>Agaricomycotina</taxon>
        <taxon>Agaricomycetes</taxon>
        <taxon>Agaricomycetidae</taxon>
        <taxon>Boletales</taxon>
        <taxon>Boletales incertae sedis</taxon>
        <taxon>Leucogyrophana</taxon>
    </lineage>
</organism>
<evidence type="ECO:0000313" key="2">
    <source>
        <dbReference type="Proteomes" id="UP000053820"/>
    </source>
</evidence>